<proteinExistence type="predicted"/>
<dbReference type="EMBL" id="CP022748">
    <property type="protein sequence ID" value="ASY46828.1"/>
    <property type="molecule type" value="Genomic_DNA"/>
</dbReference>
<geneLocation type="plasmid" evidence="1 3">
    <name>p1</name>
</geneLocation>
<gene>
    <name evidence="1" type="ORF">CJD35_19100</name>
    <name evidence="2" type="ORF">CJD35_20280</name>
</gene>
<keyword evidence="2" id="KW-0614">Plasmid</keyword>
<protein>
    <submittedName>
        <fullName evidence="2">DUF1289 domain-containing protein</fullName>
    </submittedName>
</protein>
<dbReference type="InterPro" id="IPR010710">
    <property type="entry name" value="DUF1289"/>
</dbReference>
<sequence>MKSPCVDICAFDGRTGWCRACGRTKEECRVWKKAQPHQQRQIAADLPRRLRKLGETVLTLDRH</sequence>
<geneLocation type="plasmid" evidence="2 3">
    <name>p2</name>
</geneLocation>
<reference evidence="2 3" key="1">
    <citation type="submission" date="2017-08" db="EMBL/GenBank/DDBJ databases">
        <title>Whole Genome Sequence of Sphingobium hydrophobicum C1: Insights into Adaption to the Electronic-waste Contaminated Sediment.</title>
        <authorList>
            <person name="Song D."/>
            <person name="Chen X."/>
            <person name="Xu M."/>
        </authorList>
    </citation>
    <scope>NUCLEOTIDE SEQUENCE [LARGE SCALE GENOMIC DNA]</scope>
    <source>
        <strain evidence="2 3">C1</strain>
        <plasmid evidence="1 3">p1</plasmid>
        <plasmid evidence="2 3">p2</plasmid>
    </source>
</reference>
<name>A0A249MZT8_SPHXE</name>
<evidence type="ECO:0000313" key="1">
    <source>
        <dbReference type="EMBL" id="ASY46585.1"/>
    </source>
</evidence>
<dbReference type="AlphaFoldDB" id="A0A249MZT8"/>
<dbReference type="RefSeq" id="WP_095687449.1">
    <property type="nucleotide sequence ID" value="NZ_CP022747.1"/>
</dbReference>
<dbReference type="Proteomes" id="UP000217141">
    <property type="component" value="Plasmid p1"/>
</dbReference>
<evidence type="ECO:0000313" key="2">
    <source>
        <dbReference type="EMBL" id="ASY46828.1"/>
    </source>
</evidence>
<organism evidence="2 3">
    <name type="scientific">Sphingobium xenophagum</name>
    <dbReference type="NCBI Taxonomy" id="121428"/>
    <lineage>
        <taxon>Bacteria</taxon>
        <taxon>Pseudomonadati</taxon>
        <taxon>Pseudomonadota</taxon>
        <taxon>Alphaproteobacteria</taxon>
        <taxon>Sphingomonadales</taxon>
        <taxon>Sphingomonadaceae</taxon>
        <taxon>Sphingobium</taxon>
    </lineage>
</organism>
<dbReference type="Pfam" id="PF06945">
    <property type="entry name" value="DUF1289"/>
    <property type="match status" value="1"/>
</dbReference>
<accession>A0A249MZT8</accession>
<dbReference type="KEGG" id="shyd:CJD35_20280"/>
<dbReference type="KEGG" id="shyd:CJD35_19100"/>
<dbReference type="EMBL" id="CP022747">
    <property type="protein sequence ID" value="ASY46585.1"/>
    <property type="molecule type" value="Genomic_DNA"/>
</dbReference>
<evidence type="ECO:0000313" key="3">
    <source>
        <dbReference type="Proteomes" id="UP000217141"/>
    </source>
</evidence>
<dbReference type="Proteomes" id="UP000217141">
    <property type="component" value="Plasmid p2"/>
</dbReference>